<dbReference type="SUPFAM" id="SSF46689">
    <property type="entry name" value="Homeodomain-like"/>
    <property type="match status" value="1"/>
</dbReference>
<dbReference type="Proteomes" id="UP000000305">
    <property type="component" value="Unassembled WGS sequence"/>
</dbReference>
<feature type="domain" description="Homeobox" evidence="11">
    <location>
        <begin position="331"/>
        <end position="391"/>
    </location>
</feature>
<dbReference type="GO" id="GO:0045944">
    <property type="term" value="P:positive regulation of transcription by RNA polymerase II"/>
    <property type="evidence" value="ECO:0000318"/>
    <property type="project" value="GO_Central"/>
</dbReference>
<keyword evidence="5 7" id="KW-0371">Homeobox</keyword>
<organism evidence="12 13">
    <name type="scientific">Daphnia pulex</name>
    <name type="common">Water flea</name>
    <dbReference type="NCBI Taxonomy" id="6669"/>
    <lineage>
        <taxon>Eukaryota</taxon>
        <taxon>Metazoa</taxon>
        <taxon>Ecdysozoa</taxon>
        <taxon>Arthropoda</taxon>
        <taxon>Crustacea</taxon>
        <taxon>Branchiopoda</taxon>
        <taxon>Diplostraca</taxon>
        <taxon>Cladocera</taxon>
        <taxon>Anomopoda</taxon>
        <taxon>Daphniidae</taxon>
        <taxon>Daphnia</taxon>
    </lineage>
</organism>
<dbReference type="CDD" id="cd00086">
    <property type="entry name" value="homeodomain"/>
    <property type="match status" value="1"/>
</dbReference>
<keyword evidence="4 7" id="KW-0238">DNA-binding</keyword>
<evidence type="ECO:0000256" key="6">
    <source>
        <dbReference type="ARBA" id="ARBA00023242"/>
    </source>
</evidence>
<dbReference type="InterPro" id="IPR017995">
    <property type="entry name" value="Homeobox_antennapedia"/>
</dbReference>
<dbReference type="GO" id="GO:0005654">
    <property type="term" value="C:nucleoplasm"/>
    <property type="evidence" value="ECO:0000318"/>
    <property type="project" value="GO_Central"/>
</dbReference>
<dbReference type="SMART" id="SM00389">
    <property type="entry name" value="HOX"/>
    <property type="match status" value="1"/>
</dbReference>
<evidence type="ECO:0000256" key="8">
    <source>
        <dbReference type="RuleBase" id="RU000682"/>
    </source>
</evidence>
<evidence type="ECO:0000313" key="13">
    <source>
        <dbReference type="Proteomes" id="UP000000305"/>
    </source>
</evidence>
<feature type="region of interest" description="Disordered" evidence="10">
    <location>
        <begin position="56"/>
        <end position="80"/>
    </location>
</feature>
<feature type="region of interest" description="Disordered" evidence="10">
    <location>
        <begin position="127"/>
        <end position="224"/>
    </location>
</feature>
<dbReference type="PANTHER" id="PTHR45771:SF6">
    <property type="entry name" value="HOMEOTIC PROTEIN SEX COMBS REDUCED"/>
    <property type="match status" value="1"/>
</dbReference>
<evidence type="ECO:0000256" key="4">
    <source>
        <dbReference type="ARBA" id="ARBA00023125"/>
    </source>
</evidence>
<name>E9G1I7_DAPPU</name>
<dbReference type="InterPro" id="IPR050609">
    <property type="entry name" value="Antp_homeobox_Deformed_sf"/>
</dbReference>
<dbReference type="PROSITE" id="PS00032">
    <property type="entry name" value="ANTENNAPEDIA"/>
    <property type="match status" value="1"/>
</dbReference>
<evidence type="ECO:0000256" key="9">
    <source>
        <dbReference type="RuleBase" id="RU004442"/>
    </source>
</evidence>
<dbReference type="PRINTS" id="PR00024">
    <property type="entry name" value="HOMEOBOX"/>
</dbReference>
<dbReference type="GO" id="GO:0000978">
    <property type="term" value="F:RNA polymerase II cis-regulatory region sequence-specific DNA binding"/>
    <property type="evidence" value="ECO:0000318"/>
    <property type="project" value="GO_Central"/>
</dbReference>
<evidence type="ECO:0000256" key="1">
    <source>
        <dbReference type="ARBA" id="ARBA00004123"/>
    </source>
</evidence>
<gene>
    <name evidence="12" type="primary">DFD</name>
    <name evidence="12" type="ORF">DAPPUDRAFT_347211</name>
</gene>
<comment type="similarity">
    <text evidence="2 9">Belongs to the Antp homeobox family.</text>
</comment>
<evidence type="ECO:0000256" key="7">
    <source>
        <dbReference type="PROSITE-ProRule" id="PRU00108"/>
    </source>
</evidence>
<feature type="compositionally biased region" description="Low complexity" evidence="10">
    <location>
        <begin position="422"/>
        <end position="444"/>
    </location>
</feature>
<dbReference type="AlphaFoldDB" id="E9G1I7"/>
<evidence type="ECO:0000256" key="5">
    <source>
        <dbReference type="ARBA" id="ARBA00023155"/>
    </source>
</evidence>
<dbReference type="PANTHER" id="PTHR45771">
    <property type="entry name" value="HOMEOTIC PROTEIN DEFORMED"/>
    <property type="match status" value="1"/>
</dbReference>
<dbReference type="PROSITE" id="PS00027">
    <property type="entry name" value="HOMEOBOX_1"/>
    <property type="match status" value="1"/>
</dbReference>
<dbReference type="OrthoDB" id="6159439at2759"/>
<dbReference type="PROSITE" id="PS50071">
    <property type="entry name" value="HOMEOBOX_2"/>
    <property type="match status" value="1"/>
</dbReference>
<dbReference type="PRINTS" id="PR00025">
    <property type="entry name" value="ANTENNAPEDIA"/>
</dbReference>
<evidence type="ECO:0000256" key="3">
    <source>
        <dbReference type="ARBA" id="ARBA00022473"/>
    </source>
</evidence>
<dbReference type="InterPro" id="IPR001356">
    <property type="entry name" value="HD"/>
</dbReference>
<feature type="compositionally biased region" description="Acidic residues" evidence="10">
    <location>
        <begin position="285"/>
        <end position="294"/>
    </location>
</feature>
<reference evidence="12 13" key="1">
    <citation type="journal article" date="2011" name="Science">
        <title>The ecoresponsive genome of Daphnia pulex.</title>
        <authorList>
            <person name="Colbourne J.K."/>
            <person name="Pfrender M.E."/>
            <person name="Gilbert D."/>
            <person name="Thomas W.K."/>
            <person name="Tucker A."/>
            <person name="Oakley T.H."/>
            <person name="Tokishita S."/>
            <person name="Aerts A."/>
            <person name="Arnold G.J."/>
            <person name="Basu M.K."/>
            <person name="Bauer D.J."/>
            <person name="Caceres C.E."/>
            <person name="Carmel L."/>
            <person name="Casola C."/>
            <person name="Choi J.H."/>
            <person name="Detter J.C."/>
            <person name="Dong Q."/>
            <person name="Dusheyko S."/>
            <person name="Eads B.D."/>
            <person name="Frohlich T."/>
            <person name="Geiler-Samerotte K.A."/>
            <person name="Gerlach D."/>
            <person name="Hatcher P."/>
            <person name="Jogdeo S."/>
            <person name="Krijgsveld J."/>
            <person name="Kriventseva E.V."/>
            <person name="Kultz D."/>
            <person name="Laforsch C."/>
            <person name="Lindquist E."/>
            <person name="Lopez J."/>
            <person name="Manak J.R."/>
            <person name="Muller J."/>
            <person name="Pangilinan J."/>
            <person name="Patwardhan R.P."/>
            <person name="Pitluck S."/>
            <person name="Pritham E.J."/>
            <person name="Rechtsteiner A."/>
            <person name="Rho M."/>
            <person name="Rogozin I.B."/>
            <person name="Sakarya O."/>
            <person name="Salamov A."/>
            <person name="Schaack S."/>
            <person name="Shapiro H."/>
            <person name="Shiga Y."/>
            <person name="Skalitzky C."/>
            <person name="Smith Z."/>
            <person name="Souvorov A."/>
            <person name="Sung W."/>
            <person name="Tang Z."/>
            <person name="Tsuchiya D."/>
            <person name="Tu H."/>
            <person name="Vos H."/>
            <person name="Wang M."/>
            <person name="Wolf Y.I."/>
            <person name="Yamagata H."/>
            <person name="Yamada T."/>
            <person name="Ye Y."/>
            <person name="Shaw J.R."/>
            <person name="Andrews J."/>
            <person name="Crease T.J."/>
            <person name="Tang H."/>
            <person name="Lucas S.M."/>
            <person name="Robertson H.M."/>
            <person name="Bork P."/>
            <person name="Koonin E.V."/>
            <person name="Zdobnov E.M."/>
            <person name="Grigoriev I.V."/>
            <person name="Lynch M."/>
            <person name="Boore J.L."/>
        </authorList>
    </citation>
    <scope>NUCLEOTIDE SEQUENCE [LARGE SCALE GENOMIC DNA]</scope>
</reference>
<evidence type="ECO:0000259" key="11">
    <source>
        <dbReference type="PROSITE" id="PS50071"/>
    </source>
</evidence>
<evidence type="ECO:0000256" key="10">
    <source>
        <dbReference type="SAM" id="MobiDB-lite"/>
    </source>
</evidence>
<evidence type="ECO:0000256" key="2">
    <source>
        <dbReference type="ARBA" id="ARBA00009107"/>
    </source>
</evidence>
<keyword evidence="6 7" id="KW-0539">Nucleus</keyword>
<dbReference type="GO" id="GO:0000981">
    <property type="term" value="F:DNA-binding transcription factor activity, RNA polymerase II-specific"/>
    <property type="evidence" value="ECO:0000318"/>
    <property type="project" value="GO_Central"/>
</dbReference>
<accession>E9G1I7</accession>
<proteinExistence type="inferred from homology"/>
<dbReference type="eggNOG" id="KOG0489">
    <property type="taxonomic scope" value="Eukaryota"/>
</dbReference>
<dbReference type="InParanoid" id="E9G1I7"/>
<dbReference type="InterPro" id="IPR001827">
    <property type="entry name" value="Homeobox_Antennapedia_CS"/>
</dbReference>
<protein>
    <submittedName>
        <fullName evidence="12">Putative homrotic deformed protein</fullName>
    </submittedName>
</protein>
<dbReference type="InterPro" id="IPR020479">
    <property type="entry name" value="HD_metazoa"/>
</dbReference>
<dbReference type="EMBL" id="GL732529">
    <property type="protein sequence ID" value="EFX86808.1"/>
    <property type="molecule type" value="Genomic_DNA"/>
</dbReference>
<dbReference type="Pfam" id="PF00046">
    <property type="entry name" value="Homeodomain"/>
    <property type="match status" value="1"/>
</dbReference>
<keyword evidence="3" id="KW-0217">Developmental protein</keyword>
<dbReference type="InterPro" id="IPR017970">
    <property type="entry name" value="Homeobox_CS"/>
</dbReference>
<comment type="subcellular location">
    <subcellularLocation>
        <location evidence="1 7 8">Nucleus</location>
    </subcellularLocation>
</comment>
<keyword evidence="13" id="KW-1185">Reference proteome</keyword>
<dbReference type="KEGG" id="dpx:DAPPUDRAFT_347211"/>
<dbReference type="Gene3D" id="1.10.10.60">
    <property type="entry name" value="Homeodomain-like"/>
    <property type="match status" value="1"/>
</dbReference>
<sequence>MIAMSSFLMNSGSSQYVVDPKFPPSEEYSQSSYIPAAVSSSDYYVPHHQVQHYHGYHGHHTHHHHNGTHPSSVTSAASMGYYGQHPSHGGAVVSAGGYHGGGAYGANGACGIAGTGQQVQVPMTGHVAPTLGHHHQHQPQQQHQQSPGMIQRSPAPSPTPSLTSMVTCPSQQLGAQQQQTLGHQQLQLQHQHVQQQQQQPLHQQQLNSSHLQQQQQQQQSHGVVGGGGVVSQALMQHDQLSHLGSMVAAQQANGQQQQLQTQTQIQQQNNALQLCQPPTPNSPESDCDDGSDMSDDSHNPVIYPWMKKIHVAGAPSLSDGFLANGGFTPGMEPKRQRTAYTRHQILELEKEFHFNRYLTRRRRIEIAHSLCLSERQIKIWFQNRRMKWKKDNKLPNTKNVRRKTNPAGVTTTATGVPIITTAANNTTTTSTPTPTGNSQSSNPPRSNETPTFQDCGILNIKPDYGLTNL</sequence>
<dbReference type="HOGENOM" id="CLU_582992_0_0_1"/>
<dbReference type="InterPro" id="IPR009057">
    <property type="entry name" value="Homeodomain-like_sf"/>
</dbReference>
<feature type="region of interest" description="Disordered" evidence="10">
    <location>
        <begin position="422"/>
        <end position="455"/>
    </location>
</feature>
<feature type="DNA-binding region" description="Homeobox" evidence="7">
    <location>
        <begin position="333"/>
        <end position="392"/>
    </location>
</feature>
<dbReference type="GO" id="GO:0009952">
    <property type="term" value="P:anterior/posterior pattern specification"/>
    <property type="evidence" value="ECO:0000318"/>
    <property type="project" value="GO_Central"/>
</dbReference>
<evidence type="ECO:0000313" key="12">
    <source>
        <dbReference type="EMBL" id="EFX86808.1"/>
    </source>
</evidence>
<feature type="compositionally biased region" description="Low complexity" evidence="10">
    <location>
        <begin position="160"/>
        <end position="222"/>
    </location>
</feature>
<dbReference type="STRING" id="6669.E9G1I7"/>
<feature type="region of interest" description="Disordered" evidence="10">
    <location>
        <begin position="273"/>
        <end position="299"/>
    </location>
</feature>
<dbReference type="FunFam" id="1.10.10.60:FF:000017">
    <property type="entry name" value="Homeobox protein antennapedia"/>
    <property type="match status" value="1"/>
</dbReference>
<feature type="compositionally biased region" description="Basic residues" evidence="10">
    <location>
        <begin position="56"/>
        <end position="67"/>
    </location>
</feature>